<organism evidence="1 2">
    <name type="scientific">Parasponia andersonii</name>
    <name type="common">Sponia andersonii</name>
    <dbReference type="NCBI Taxonomy" id="3476"/>
    <lineage>
        <taxon>Eukaryota</taxon>
        <taxon>Viridiplantae</taxon>
        <taxon>Streptophyta</taxon>
        <taxon>Embryophyta</taxon>
        <taxon>Tracheophyta</taxon>
        <taxon>Spermatophyta</taxon>
        <taxon>Magnoliopsida</taxon>
        <taxon>eudicotyledons</taxon>
        <taxon>Gunneridae</taxon>
        <taxon>Pentapetalae</taxon>
        <taxon>rosids</taxon>
        <taxon>fabids</taxon>
        <taxon>Rosales</taxon>
        <taxon>Cannabaceae</taxon>
        <taxon>Parasponia</taxon>
    </lineage>
</organism>
<dbReference type="AlphaFoldDB" id="A0A2P5APQ3"/>
<evidence type="ECO:0000313" key="2">
    <source>
        <dbReference type="Proteomes" id="UP000237105"/>
    </source>
</evidence>
<dbReference type="EMBL" id="JXTB01000495">
    <property type="protein sequence ID" value="PON38431.1"/>
    <property type="molecule type" value="Genomic_DNA"/>
</dbReference>
<evidence type="ECO:0000313" key="1">
    <source>
        <dbReference type="EMBL" id="PON38431.1"/>
    </source>
</evidence>
<gene>
    <name evidence="1" type="ORF">PanWU01x14_312650</name>
</gene>
<name>A0A2P5APQ3_PARAD</name>
<proteinExistence type="predicted"/>
<reference evidence="2" key="1">
    <citation type="submission" date="2016-06" db="EMBL/GenBank/DDBJ databases">
        <title>Parallel loss of symbiosis genes in relatives of nitrogen-fixing non-legume Parasponia.</title>
        <authorList>
            <person name="Van Velzen R."/>
            <person name="Holmer R."/>
            <person name="Bu F."/>
            <person name="Rutten L."/>
            <person name="Van Zeijl A."/>
            <person name="Liu W."/>
            <person name="Santuari L."/>
            <person name="Cao Q."/>
            <person name="Sharma T."/>
            <person name="Shen D."/>
            <person name="Roswanjaya Y."/>
            <person name="Wardhani T."/>
            <person name="Kalhor M.S."/>
            <person name="Jansen J."/>
            <person name="Van den Hoogen J."/>
            <person name="Gungor B."/>
            <person name="Hartog M."/>
            <person name="Hontelez J."/>
            <person name="Verver J."/>
            <person name="Yang W.-C."/>
            <person name="Schijlen E."/>
            <person name="Repin R."/>
            <person name="Schilthuizen M."/>
            <person name="Schranz E."/>
            <person name="Heidstra R."/>
            <person name="Miyata K."/>
            <person name="Fedorova E."/>
            <person name="Kohlen W."/>
            <person name="Bisseling T."/>
            <person name="Smit S."/>
            <person name="Geurts R."/>
        </authorList>
    </citation>
    <scope>NUCLEOTIDE SEQUENCE [LARGE SCALE GENOMIC DNA]</scope>
    <source>
        <strain evidence="2">cv. WU1-14</strain>
    </source>
</reference>
<feature type="non-terminal residue" evidence="1">
    <location>
        <position position="52"/>
    </location>
</feature>
<protein>
    <submittedName>
        <fullName evidence="1">Uncharacterized protein</fullName>
    </submittedName>
</protein>
<accession>A0A2P5APQ3</accession>
<comment type="caution">
    <text evidence="1">The sequence shown here is derived from an EMBL/GenBank/DDBJ whole genome shotgun (WGS) entry which is preliminary data.</text>
</comment>
<dbReference type="Proteomes" id="UP000237105">
    <property type="component" value="Unassembled WGS sequence"/>
</dbReference>
<sequence length="52" mass="5369">MHLGTAPSSTEYVAGRFVCLGHIVHLPSASVAFKLSKNDISKGQGLPGSSSQ</sequence>
<keyword evidence="2" id="KW-1185">Reference proteome</keyword>